<feature type="domain" description="Cep57 centrosome microtubule-binding" evidence="6">
    <location>
        <begin position="1021"/>
        <end position="1097"/>
    </location>
</feature>
<keyword evidence="4" id="KW-0175">Coiled coil</keyword>
<evidence type="ECO:0000313" key="8">
    <source>
        <dbReference type="Proteomes" id="UP000015441"/>
    </source>
</evidence>
<feature type="coiled-coil region" evidence="4">
    <location>
        <begin position="511"/>
        <end position="545"/>
    </location>
</feature>
<accession>N1JHZ9</accession>
<comment type="caution">
    <text evidence="7">The sequence shown here is derived from an EMBL/GenBank/DDBJ whole genome shotgun (WGS) entry which is preliminary data.</text>
</comment>
<feature type="compositionally biased region" description="Polar residues" evidence="5">
    <location>
        <begin position="335"/>
        <end position="349"/>
    </location>
</feature>
<dbReference type="InterPro" id="IPR051756">
    <property type="entry name" value="Centrosomal_MT-associated"/>
</dbReference>
<feature type="compositionally biased region" description="Polar residues" evidence="5">
    <location>
        <begin position="546"/>
        <end position="555"/>
    </location>
</feature>
<gene>
    <name evidence="7" type="ORF">BGHDH14_bgh01842</name>
</gene>
<feature type="compositionally biased region" description="Low complexity" evidence="5">
    <location>
        <begin position="911"/>
        <end position="922"/>
    </location>
</feature>
<keyword evidence="8" id="KW-1185">Reference proteome</keyword>
<feature type="compositionally biased region" description="Basic and acidic residues" evidence="5">
    <location>
        <begin position="452"/>
        <end position="466"/>
    </location>
</feature>
<feature type="region of interest" description="Disordered" evidence="5">
    <location>
        <begin position="452"/>
        <end position="477"/>
    </location>
</feature>
<comment type="subcellular location">
    <subcellularLocation>
        <location evidence="1">Cytoplasm</location>
        <location evidence="1">Cytoskeleton</location>
        <location evidence="1">Microtubule organizing center</location>
    </subcellularLocation>
</comment>
<evidence type="ECO:0000256" key="5">
    <source>
        <dbReference type="SAM" id="MobiDB-lite"/>
    </source>
</evidence>
<keyword evidence="3" id="KW-0206">Cytoskeleton</keyword>
<reference evidence="7 8" key="1">
    <citation type="journal article" date="2010" name="Science">
        <title>Genome expansion and gene loss in powdery mildew fungi reveal tradeoffs in extreme parasitism.</title>
        <authorList>
            <person name="Spanu P.D."/>
            <person name="Abbott J.C."/>
            <person name="Amselem J."/>
            <person name="Burgis T.A."/>
            <person name="Soanes D.M."/>
            <person name="Stueber K."/>
            <person name="Ver Loren van Themaat E."/>
            <person name="Brown J.K.M."/>
            <person name="Butcher S.A."/>
            <person name="Gurr S.J."/>
            <person name="Lebrun M.-H."/>
            <person name="Ridout C.J."/>
            <person name="Schulze-Lefert P."/>
            <person name="Talbot N.J."/>
            <person name="Ahmadinejad N."/>
            <person name="Ametz C."/>
            <person name="Barton G.R."/>
            <person name="Benjdia M."/>
            <person name="Bidzinski P."/>
            <person name="Bindschedler L.V."/>
            <person name="Both M."/>
            <person name="Brewer M.T."/>
            <person name="Cadle-Davidson L."/>
            <person name="Cadle-Davidson M.M."/>
            <person name="Collemare J."/>
            <person name="Cramer R."/>
            <person name="Frenkel O."/>
            <person name="Godfrey D."/>
            <person name="Harriman J."/>
            <person name="Hoede C."/>
            <person name="King B.C."/>
            <person name="Klages S."/>
            <person name="Kleemann J."/>
            <person name="Knoll D."/>
            <person name="Koti P.S."/>
            <person name="Kreplak J."/>
            <person name="Lopez-Ruiz F.J."/>
            <person name="Lu X."/>
            <person name="Maekawa T."/>
            <person name="Mahanil S."/>
            <person name="Micali C."/>
            <person name="Milgroom M.G."/>
            <person name="Montana G."/>
            <person name="Noir S."/>
            <person name="O'Connell R.J."/>
            <person name="Oberhaensli S."/>
            <person name="Parlange F."/>
            <person name="Pedersen C."/>
            <person name="Quesneville H."/>
            <person name="Reinhardt R."/>
            <person name="Rott M."/>
            <person name="Sacristan S."/>
            <person name="Schmidt S.M."/>
            <person name="Schoen M."/>
            <person name="Skamnioti P."/>
            <person name="Sommer H."/>
            <person name="Stephens A."/>
            <person name="Takahara H."/>
            <person name="Thordal-Christensen H."/>
            <person name="Vigouroux M."/>
            <person name="Wessling R."/>
            <person name="Wicker T."/>
            <person name="Panstruga R."/>
        </authorList>
    </citation>
    <scope>NUCLEOTIDE SEQUENCE [LARGE SCALE GENOMIC DNA]</scope>
    <source>
        <strain evidence="7">DH14</strain>
    </source>
</reference>
<dbReference type="PANTHER" id="PTHR19336">
    <property type="entry name" value="UNCHARACTERIZED DUF1167"/>
    <property type="match status" value="1"/>
</dbReference>
<feature type="region of interest" description="Disordered" evidence="5">
    <location>
        <begin position="546"/>
        <end position="565"/>
    </location>
</feature>
<feature type="compositionally biased region" description="Basic and acidic residues" evidence="5">
    <location>
        <begin position="309"/>
        <end position="321"/>
    </location>
</feature>
<feature type="region of interest" description="Disordered" evidence="5">
    <location>
        <begin position="677"/>
        <end position="711"/>
    </location>
</feature>
<keyword evidence="2" id="KW-0963">Cytoplasm</keyword>
<dbReference type="PANTHER" id="PTHR19336:SF9">
    <property type="entry name" value="SPINDLE POLE BODY PROTEIN PPC89"/>
    <property type="match status" value="1"/>
</dbReference>
<dbReference type="InParanoid" id="N1JHZ9"/>
<dbReference type="EMBL" id="CAUH01005499">
    <property type="protein sequence ID" value="CCU81827.1"/>
    <property type="molecule type" value="Genomic_DNA"/>
</dbReference>
<dbReference type="STRING" id="546991.N1JHZ9"/>
<feature type="region of interest" description="Disordered" evidence="5">
    <location>
        <begin position="946"/>
        <end position="967"/>
    </location>
</feature>
<dbReference type="InterPro" id="IPR024957">
    <property type="entry name" value="Cep57_MT-bd_dom"/>
</dbReference>
<proteinExistence type="predicted"/>
<dbReference type="GO" id="GO:0005815">
    <property type="term" value="C:microtubule organizing center"/>
    <property type="evidence" value="ECO:0007669"/>
    <property type="project" value="UniProtKB-SubCell"/>
</dbReference>
<evidence type="ECO:0000259" key="6">
    <source>
        <dbReference type="Pfam" id="PF06657"/>
    </source>
</evidence>
<evidence type="ECO:0000313" key="7">
    <source>
        <dbReference type="EMBL" id="CCU81827.1"/>
    </source>
</evidence>
<feature type="region of interest" description="Disordered" evidence="5">
    <location>
        <begin position="910"/>
        <end position="929"/>
    </location>
</feature>
<sequence>MAEPIDEARNKRSQMISQRAASILRSNSPISSTGSCHGTVVSNNSTSGLFSDIDEDHANGDVWNSTGQFITSSNEKQINSNNIRSTARKYSRWEPRSHNAAPLSTSAIASAFPDFTSAGVTSTEEDMIEENISLEFARGTKKFQKHAPNSASIRQLPSNFTLGSNTNIHTPYNKVHGNKAAAEAVPRPVVNESFKTSTRATSNFKPESQVQYNNEKKLTVHQTSFQRPLTQAGTHQASHSYIDERRSTRTLQPHVTDDLDNTTNSRDQIITKLSSSEIDHVVHASKFNNKMSLQSKSTRFLDTRQQASRNDKVTPQKESHASKCYNRTPRHKRPNSSLNSDINATTKSSTSYAVETQKFDQNSATANPTQTGTSFLLPGYSHTQQTSTANKGLPVYMAQGRVHNTRLPHDFIDGINVPIDENHIYDMIDIINSQNNKIYCRTGEIQHKTDDKIDERATTDVGKRSDSGLGESGSDMSAHSSRKIKIELLRELISTLLGHQLISDIETKCLVEHLQQKLHESTEQKSNLDAKCQLLETKINRLETIQDTASSNKNTESLEKSSGENLLQAEHKQVSHENKLLKRENELLDEENLKLRTRICDIQNQSRNQNTRDSESSLEIRKLLNQNEKLITENNNFLIQNKELLAENWARMNENKELMAKIKQLLIERHQYEFRNSKPQLNLDKPETSSSNKHTDETSLKVEKNYDKSEGTAKSEIYERRIRDLTLENQKIRSKLVRSEKSRRFLKATTDKILESTHKIVNETEVSDYTKTISSRKKRVISKPSSSQPDDQDEKSTQLHDLENTDAQEYYELTEDLVAADETYGESLSVHINNTRTRSDNMAKDETFNVSTSSNFTDLLGEGLAEQLRNKVDDLEKILHRRRKEQFQVIHDEAHNDTHAEDTELSDNITSSEAPASHAPSAMTNEELHLRNNCRRRTISLNERDSTTISPAPRIKTHPPSSKAPKLNFQKSCKHQAQNCTICLCNTSEHDLQKSNHHIKVERPIPVSNRTNVITPYEDDHTIRPSTSPGRALATVIKGLKEEIEHIALKYNDVHKTYMSHDASLGRKVRKGLSNSMKLLHKEMEIKKDQLYALYDVLEGQKQAQQEMTDEFLDLTLTQLGVVVDDTWEGIE</sequence>
<protein>
    <submittedName>
        <fullName evidence="7">Putative Bgh-specific protein</fullName>
    </submittedName>
</protein>
<dbReference type="OrthoDB" id="76453at2759"/>
<evidence type="ECO:0000256" key="4">
    <source>
        <dbReference type="SAM" id="Coils"/>
    </source>
</evidence>
<dbReference type="Pfam" id="PF06657">
    <property type="entry name" value="Cep57_MT_bd"/>
    <property type="match status" value="1"/>
</dbReference>
<feature type="region of interest" description="Disordered" evidence="5">
    <location>
        <begin position="771"/>
        <end position="805"/>
    </location>
</feature>
<evidence type="ECO:0000256" key="1">
    <source>
        <dbReference type="ARBA" id="ARBA00004267"/>
    </source>
</evidence>
<evidence type="ECO:0000256" key="2">
    <source>
        <dbReference type="ARBA" id="ARBA00022490"/>
    </source>
</evidence>
<organism evidence="7 8">
    <name type="scientific">Blumeria graminis f. sp. hordei (strain DH14)</name>
    <name type="common">Barley powdery mildew</name>
    <name type="synonym">Oidium monilioides f. sp. hordei</name>
    <dbReference type="NCBI Taxonomy" id="546991"/>
    <lineage>
        <taxon>Eukaryota</taxon>
        <taxon>Fungi</taxon>
        <taxon>Dikarya</taxon>
        <taxon>Ascomycota</taxon>
        <taxon>Pezizomycotina</taxon>
        <taxon>Leotiomycetes</taxon>
        <taxon>Erysiphales</taxon>
        <taxon>Erysiphaceae</taxon>
        <taxon>Blumeria</taxon>
        <taxon>Blumeria hordei</taxon>
    </lineage>
</organism>
<dbReference type="AlphaFoldDB" id="N1JHZ9"/>
<feature type="compositionally biased region" description="Basic and acidic residues" evidence="5">
    <location>
        <begin position="693"/>
        <end position="711"/>
    </location>
</feature>
<feature type="region of interest" description="Disordered" evidence="5">
    <location>
        <begin position="299"/>
        <end position="349"/>
    </location>
</feature>
<dbReference type="GO" id="GO:0008017">
    <property type="term" value="F:microtubule binding"/>
    <property type="evidence" value="ECO:0007669"/>
    <property type="project" value="InterPro"/>
</dbReference>
<feature type="compositionally biased region" description="Polar residues" evidence="5">
    <location>
        <begin position="299"/>
        <end position="308"/>
    </location>
</feature>
<dbReference type="Proteomes" id="UP000015441">
    <property type="component" value="Unassembled WGS sequence"/>
</dbReference>
<feature type="compositionally biased region" description="Basic and acidic residues" evidence="5">
    <location>
        <begin position="794"/>
        <end position="803"/>
    </location>
</feature>
<dbReference type="eggNOG" id="ENOG502S7ZB">
    <property type="taxonomic scope" value="Eukaryota"/>
</dbReference>
<evidence type="ECO:0000256" key="3">
    <source>
        <dbReference type="ARBA" id="ARBA00023212"/>
    </source>
</evidence>
<dbReference type="HOGENOM" id="CLU_004834_0_0_1"/>
<feature type="coiled-coil region" evidence="4">
    <location>
        <begin position="571"/>
        <end position="675"/>
    </location>
</feature>
<name>N1JHZ9_BLUG1</name>